<name>D2EEW3_PARA4</name>
<gene>
    <name evidence="2" type="ORF">BJBARM4_0265</name>
</gene>
<reference evidence="2 3" key="1">
    <citation type="journal article" date="2010" name="Proc. Natl. Acad. Sci. U.S.A.">
        <title>Enigmatic, ultrasmall, uncultivated Archaea.</title>
        <authorList>
            <person name="Baker B.J."/>
            <person name="Comolli L.R."/>
            <person name="Dick G.J."/>
            <person name="Hauser L.J."/>
            <person name="Hyatt D."/>
            <person name="Dill B.D."/>
            <person name="Land M.L."/>
            <person name="Verberkmoes N.C."/>
            <person name="Hettich R.L."/>
            <person name="Banfield J.F."/>
        </authorList>
    </citation>
    <scope>NUCLEOTIDE SEQUENCE [LARGE SCALE GENOMIC DNA]</scope>
</reference>
<evidence type="ECO:0000256" key="1">
    <source>
        <dbReference type="SAM" id="Coils"/>
    </source>
</evidence>
<sequence length="205" mass="22970">MEEELKQLYEAVLKMNEKLSQVNSKNEQLESLINAMSQYMLSKNDGEITEQEMVVLDPFNMSGYKNVSTSNGSVFKVRSKGLCVNGRHSVDENSNVKICSKCNGIICETHDTGLNPPMCVNCIKDQIKDLELLDIYILSAINNGISINQLRKLIKGSYKEFNISQQKLLKEGYIDKDLLFRKILTTKGASALLLGSTVYDLSFIG</sequence>
<dbReference type="AlphaFoldDB" id="D2EEW3"/>
<dbReference type="EMBL" id="GG730042">
    <property type="protein sequence ID" value="EEZ93069.1"/>
    <property type="molecule type" value="Genomic_DNA"/>
</dbReference>
<evidence type="ECO:0000313" key="2">
    <source>
        <dbReference type="EMBL" id="EEZ93069.1"/>
    </source>
</evidence>
<feature type="coiled-coil region" evidence="1">
    <location>
        <begin position="5"/>
        <end position="35"/>
    </location>
</feature>
<protein>
    <submittedName>
        <fullName evidence="2">Uncharacterized protein</fullName>
    </submittedName>
</protein>
<keyword evidence="1" id="KW-0175">Coiled coil</keyword>
<organism evidence="2 3">
    <name type="scientific">Candidatus Parvarchaeum acidiphilum ARMAN-4</name>
    <dbReference type="NCBI Taxonomy" id="662760"/>
    <lineage>
        <taxon>Archaea</taxon>
        <taxon>Candidatus Parvarchaeota</taxon>
        <taxon>Candidatus Parvarchaeum</taxon>
    </lineage>
</organism>
<proteinExistence type="predicted"/>
<accession>D2EEW3</accession>
<evidence type="ECO:0000313" key="3">
    <source>
        <dbReference type="Proteomes" id="UP000009375"/>
    </source>
</evidence>
<dbReference type="Proteomes" id="UP000009375">
    <property type="component" value="Unassembled WGS sequence"/>
</dbReference>